<sequence length="167" mass="19908">MEYLPDDIWHRILQIGIQKKRLNHVDLCSLAIVNSRFDQLTQDPALWATLFSRDFSSIFRLSQAPSKAVYRHKHVVTRDFHRLRQKREFESEKFRLKQEFQGEQVRIHARSRLINLARVELKLPDVIVGECPGTLRLFKNRDPVLPHARQPSLRQPRKRLFGMFGWQ</sequence>
<protein>
    <submittedName>
        <fullName evidence="2">F-box protein SKIP24 isoform X2</fullName>
    </submittedName>
</protein>
<comment type="caution">
    <text evidence="2">The sequence shown here is derived from an EMBL/GenBank/DDBJ whole genome shotgun (WGS) entry which is preliminary data.</text>
</comment>
<gene>
    <name evidence="2" type="ORF">FCM35_KLT17587</name>
</gene>
<reference evidence="2" key="1">
    <citation type="submission" date="2020-01" db="EMBL/GenBank/DDBJ databases">
        <title>Genome sequence of Kobresia littledalei, the first chromosome-level genome in the family Cyperaceae.</title>
        <authorList>
            <person name="Qu G."/>
        </authorList>
    </citation>
    <scope>NUCLEOTIDE SEQUENCE</scope>
    <source>
        <strain evidence="2">C.B.Clarke</strain>
        <tissue evidence="2">Leaf</tissue>
    </source>
</reference>
<organism evidence="2 3">
    <name type="scientific">Carex littledalei</name>
    <dbReference type="NCBI Taxonomy" id="544730"/>
    <lineage>
        <taxon>Eukaryota</taxon>
        <taxon>Viridiplantae</taxon>
        <taxon>Streptophyta</taxon>
        <taxon>Embryophyta</taxon>
        <taxon>Tracheophyta</taxon>
        <taxon>Spermatophyta</taxon>
        <taxon>Magnoliopsida</taxon>
        <taxon>Liliopsida</taxon>
        <taxon>Poales</taxon>
        <taxon>Cyperaceae</taxon>
        <taxon>Cyperoideae</taxon>
        <taxon>Cariceae</taxon>
        <taxon>Carex</taxon>
        <taxon>Carex subgen. Euthyceras</taxon>
    </lineage>
</organism>
<dbReference type="SUPFAM" id="SSF81383">
    <property type="entry name" value="F-box domain"/>
    <property type="match status" value="1"/>
</dbReference>
<evidence type="ECO:0000259" key="1">
    <source>
        <dbReference type="Pfam" id="PF12937"/>
    </source>
</evidence>
<proteinExistence type="predicted"/>
<dbReference type="EMBL" id="SWLB01000005">
    <property type="protein sequence ID" value="KAF3338750.1"/>
    <property type="molecule type" value="Genomic_DNA"/>
</dbReference>
<dbReference type="InterPro" id="IPR036047">
    <property type="entry name" value="F-box-like_dom_sf"/>
</dbReference>
<feature type="domain" description="F-box" evidence="1">
    <location>
        <begin position="2"/>
        <end position="51"/>
    </location>
</feature>
<dbReference type="Pfam" id="PF12937">
    <property type="entry name" value="F-box-like"/>
    <property type="match status" value="1"/>
</dbReference>
<dbReference type="Gene3D" id="1.20.1280.50">
    <property type="match status" value="1"/>
</dbReference>
<evidence type="ECO:0000313" key="3">
    <source>
        <dbReference type="Proteomes" id="UP000623129"/>
    </source>
</evidence>
<evidence type="ECO:0000313" key="2">
    <source>
        <dbReference type="EMBL" id="KAF3338750.1"/>
    </source>
</evidence>
<keyword evidence="3" id="KW-1185">Reference proteome</keyword>
<dbReference type="AlphaFoldDB" id="A0A833QYY8"/>
<dbReference type="Proteomes" id="UP000623129">
    <property type="component" value="Unassembled WGS sequence"/>
</dbReference>
<name>A0A833QYY8_9POAL</name>
<dbReference type="InterPro" id="IPR001810">
    <property type="entry name" value="F-box_dom"/>
</dbReference>
<dbReference type="OrthoDB" id="3219396at2759"/>
<accession>A0A833QYY8</accession>